<dbReference type="EMBL" id="CP023777">
    <property type="protein sequence ID" value="ATL46072.1"/>
    <property type="molecule type" value="Genomic_DNA"/>
</dbReference>
<reference evidence="1 2" key="1">
    <citation type="submission" date="2017-10" db="EMBL/GenBank/DDBJ databases">
        <title>Paenichitinophaga pekingensis gen. nov., sp. nov., isolated from activated sludge.</title>
        <authorList>
            <person name="Jin D."/>
            <person name="Kong X."/>
            <person name="Deng Y."/>
            <person name="Bai Z."/>
        </authorList>
    </citation>
    <scope>NUCLEOTIDE SEQUENCE [LARGE SCALE GENOMIC DNA]</scope>
    <source>
        <strain evidence="1 2">13</strain>
    </source>
</reference>
<accession>A0A291QQB8</accession>
<name>A0A291QQB8_9BACT</name>
<dbReference type="Proteomes" id="UP000220133">
    <property type="component" value="Chromosome"/>
</dbReference>
<sequence>MGASADEVMDSVSYSLIKLNSSDTKIARVEKMRIEDGHIFIWDNVQEVIFIFSSSGDFVSKIEKLPGIKPRVPMENIRSL</sequence>
<organism evidence="1 2">
    <name type="scientific">Chitinophaga caeni</name>
    <dbReference type="NCBI Taxonomy" id="2029983"/>
    <lineage>
        <taxon>Bacteria</taxon>
        <taxon>Pseudomonadati</taxon>
        <taxon>Bacteroidota</taxon>
        <taxon>Chitinophagia</taxon>
        <taxon>Chitinophagales</taxon>
        <taxon>Chitinophagaceae</taxon>
        <taxon>Chitinophaga</taxon>
    </lineage>
</organism>
<evidence type="ECO:0000313" key="2">
    <source>
        <dbReference type="Proteomes" id="UP000220133"/>
    </source>
</evidence>
<protein>
    <submittedName>
        <fullName evidence="1">Uncharacterized protein</fullName>
    </submittedName>
</protein>
<gene>
    <name evidence="1" type="ORF">COR50_02215</name>
</gene>
<evidence type="ECO:0000313" key="1">
    <source>
        <dbReference type="EMBL" id="ATL46072.1"/>
    </source>
</evidence>
<dbReference type="AlphaFoldDB" id="A0A291QQB8"/>
<keyword evidence="2" id="KW-1185">Reference proteome</keyword>
<dbReference type="OrthoDB" id="819631at2"/>
<dbReference type="RefSeq" id="WP_098192462.1">
    <property type="nucleotide sequence ID" value="NZ_CP023777.1"/>
</dbReference>
<proteinExistence type="predicted"/>
<dbReference type="KEGG" id="cbae:COR50_02215"/>
<dbReference type="Pfam" id="PF17170">
    <property type="entry name" value="DUF5128"/>
    <property type="match status" value="1"/>
</dbReference>